<feature type="transmembrane region" description="Helical" evidence="2">
    <location>
        <begin position="52"/>
        <end position="71"/>
    </location>
</feature>
<feature type="compositionally biased region" description="Basic residues" evidence="1">
    <location>
        <begin position="38"/>
        <end position="50"/>
    </location>
</feature>
<accession>A0A8H3W903</accession>
<evidence type="ECO:0000256" key="2">
    <source>
        <dbReference type="SAM" id="Phobius"/>
    </source>
</evidence>
<name>A0A8H3W903_9PEZI</name>
<protein>
    <submittedName>
        <fullName evidence="3">Uncharacterized protein</fullName>
    </submittedName>
</protein>
<reference evidence="3 4" key="1">
    <citation type="submission" date="2019-12" db="EMBL/GenBank/DDBJ databases">
        <title>A genome sequence resource for the geographically widespread anthracnose pathogen Colletotrichum asianum.</title>
        <authorList>
            <person name="Meng Y."/>
        </authorList>
    </citation>
    <scope>NUCLEOTIDE SEQUENCE [LARGE SCALE GENOMIC DNA]</scope>
    <source>
        <strain evidence="3 4">ICMP 18580</strain>
    </source>
</reference>
<dbReference type="AlphaFoldDB" id="A0A8H3W903"/>
<evidence type="ECO:0000256" key="1">
    <source>
        <dbReference type="SAM" id="MobiDB-lite"/>
    </source>
</evidence>
<evidence type="ECO:0000313" key="3">
    <source>
        <dbReference type="EMBL" id="KAF0322319.1"/>
    </source>
</evidence>
<proteinExistence type="predicted"/>
<dbReference type="Proteomes" id="UP000434172">
    <property type="component" value="Unassembled WGS sequence"/>
</dbReference>
<feature type="compositionally biased region" description="Basic and acidic residues" evidence="1">
    <location>
        <begin position="12"/>
        <end position="22"/>
    </location>
</feature>
<keyword evidence="2" id="KW-0812">Transmembrane</keyword>
<evidence type="ECO:0000313" key="4">
    <source>
        <dbReference type="Proteomes" id="UP000434172"/>
    </source>
</evidence>
<keyword evidence="2" id="KW-1133">Transmembrane helix</keyword>
<organism evidence="3 4">
    <name type="scientific">Colletotrichum asianum</name>
    <dbReference type="NCBI Taxonomy" id="702518"/>
    <lineage>
        <taxon>Eukaryota</taxon>
        <taxon>Fungi</taxon>
        <taxon>Dikarya</taxon>
        <taxon>Ascomycota</taxon>
        <taxon>Pezizomycotina</taxon>
        <taxon>Sordariomycetes</taxon>
        <taxon>Hypocreomycetidae</taxon>
        <taxon>Glomerellales</taxon>
        <taxon>Glomerellaceae</taxon>
        <taxon>Colletotrichum</taxon>
        <taxon>Colletotrichum gloeosporioides species complex</taxon>
    </lineage>
</organism>
<feature type="region of interest" description="Disordered" evidence="1">
    <location>
        <begin position="1"/>
        <end position="53"/>
    </location>
</feature>
<keyword evidence="2" id="KW-0472">Membrane</keyword>
<dbReference type="EMBL" id="WOWK01000062">
    <property type="protein sequence ID" value="KAF0322319.1"/>
    <property type="molecule type" value="Genomic_DNA"/>
</dbReference>
<comment type="caution">
    <text evidence="3">The sequence shown here is derived from an EMBL/GenBank/DDBJ whole genome shotgun (WGS) entry which is preliminary data.</text>
</comment>
<sequence>MPHAIHIPPPPKNERCTKEGRRTSHWPPPARKQEHQRKPERRKRKRKKEKRYGCIPHTRSITIIIIIIFFFPRLQHLSPLRRHRFTIHLLAPILASRATRKAQIRVTRARGPYVTDREAQTTGCAWDDLHLRTQ</sequence>
<keyword evidence="4" id="KW-1185">Reference proteome</keyword>
<gene>
    <name evidence="3" type="ORF">GQ607_010400</name>
</gene>